<dbReference type="Pfam" id="PF11716">
    <property type="entry name" value="MDMPI_N"/>
    <property type="match status" value="1"/>
</dbReference>
<accession>F8A669</accession>
<organism evidence="2 3">
    <name type="scientific">Cellulomonas gilvus (strain ATCC 13127 / NRRL B-14078)</name>
    <name type="common">Cellvibrio gilvus</name>
    <dbReference type="NCBI Taxonomy" id="593907"/>
    <lineage>
        <taxon>Bacteria</taxon>
        <taxon>Bacillati</taxon>
        <taxon>Actinomycetota</taxon>
        <taxon>Actinomycetes</taxon>
        <taxon>Micrococcales</taxon>
        <taxon>Cellulomonadaceae</taxon>
        <taxon>Cellulomonas</taxon>
    </lineage>
</organism>
<dbReference type="InterPro" id="IPR017517">
    <property type="entry name" value="Maleyloyr_isom"/>
</dbReference>
<dbReference type="NCBIfam" id="TIGR03083">
    <property type="entry name" value="maleylpyruvate isomerase family mycothiol-dependent enzyme"/>
    <property type="match status" value="1"/>
</dbReference>
<evidence type="ECO:0000259" key="1">
    <source>
        <dbReference type="Pfam" id="PF11716"/>
    </source>
</evidence>
<feature type="domain" description="Mycothiol-dependent maleylpyruvate isomerase metal-binding" evidence="1">
    <location>
        <begin position="14"/>
        <end position="114"/>
    </location>
</feature>
<dbReference type="HOGENOM" id="CLU_094601_1_0_11"/>
<dbReference type="GO" id="GO:0046872">
    <property type="term" value="F:metal ion binding"/>
    <property type="evidence" value="ECO:0007669"/>
    <property type="project" value="InterPro"/>
</dbReference>
<dbReference type="InterPro" id="IPR024344">
    <property type="entry name" value="MDMPI_metal-binding"/>
</dbReference>
<dbReference type="SUPFAM" id="SSF109854">
    <property type="entry name" value="DinB/YfiT-like putative metalloenzymes"/>
    <property type="match status" value="1"/>
</dbReference>
<name>F8A669_CELGA</name>
<dbReference type="eggNOG" id="ENOG50314EV">
    <property type="taxonomic scope" value="Bacteria"/>
</dbReference>
<dbReference type="KEGG" id="cga:Celgi_1714"/>
<protein>
    <recommendedName>
        <fullName evidence="1">Mycothiol-dependent maleylpyruvate isomerase metal-binding domain-containing protein</fullName>
    </recommendedName>
</protein>
<dbReference type="Proteomes" id="UP000000485">
    <property type="component" value="Chromosome"/>
</dbReference>
<sequence>MPSWTTEQYWNAIAAERARLADDLAALTPEQWAAPSACDRWTVQDVVAHLTAAASTARWAWLRSIAAARFDAAVHNERRLAEHRGTAPGETLERFRSVVPSRIAATGDLWAWLGEVVVHAQDVREPLGIATAPAAESVVAVAEGYVRKDFAVNSRRAARGLRLVATDSDFRAGDGPEVTGTTLDLVLAMAGRGAAAARLSGPGAQRLAHASR</sequence>
<dbReference type="EMBL" id="CP002665">
    <property type="protein sequence ID" value="AEI12225.1"/>
    <property type="molecule type" value="Genomic_DNA"/>
</dbReference>
<reference evidence="3" key="1">
    <citation type="submission" date="2011-04" db="EMBL/GenBank/DDBJ databases">
        <title>Complete sequence of Cellvibrio gilvus ATCC 13127.</title>
        <authorList>
            <person name="Lucas S."/>
            <person name="Han J."/>
            <person name="Lapidus A."/>
            <person name="Cheng J.-F."/>
            <person name="Goodwin L."/>
            <person name="Pitluck S."/>
            <person name="Peters L."/>
            <person name="Munk A."/>
            <person name="Detter J.C."/>
            <person name="Han C."/>
            <person name="Tapia R."/>
            <person name="Land M."/>
            <person name="Hauser L."/>
            <person name="Kyrpides N."/>
            <person name="Ivanova N."/>
            <person name="Ovchinnikova G."/>
            <person name="Pagani I."/>
            <person name="Mead D."/>
            <person name="Brumm P."/>
            <person name="Woyke T."/>
        </authorList>
    </citation>
    <scope>NUCLEOTIDE SEQUENCE [LARGE SCALE GENOMIC DNA]</scope>
    <source>
        <strain evidence="3">ATCC 13127 / NRRL B-14078</strain>
    </source>
</reference>
<evidence type="ECO:0000313" key="2">
    <source>
        <dbReference type="EMBL" id="AEI12225.1"/>
    </source>
</evidence>
<dbReference type="Gene3D" id="1.20.120.450">
    <property type="entry name" value="dinb family like domain"/>
    <property type="match status" value="1"/>
</dbReference>
<keyword evidence="3" id="KW-1185">Reference proteome</keyword>
<dbReference type="OrthoDB" id="5178565at2"/>
<evidence type="ECO:0000313" key="3">
    <source>
        <dbReference type="Proteomes" id="UP000000485"/>
    </source>
</evidence>
<gene>
    <name evidence="2" type="ordered locus">Celgi_1714</name>
</gene>
<dbReference type="RefSeq" id="WP_013883744.1">
    <property type="nucleotide sequence ID" value="NC_015671.1"/>
</dbReference>
<dbReference type="InterPro" id="IPR034660">
    <property type="entry name" value="DinB/YfiT-like"/>
</dbReference>
<dbReference type="AlphaFoldDB" id="F8A669"/>
<proteinExistence type="predicted"/>